<feature type="transmembrane region" description="Helical" evidence="6">
    <location>
        <begin position="608"/>
        <end position="627"/>
    </location>
</feature>
<feature type="domain" description="Cytochrome C biogenesis protein transmembrane" evidence="8">
    <location>
        <begin position="452"/>
        <end position="659"/>
    </location>
</feature>
<keyword evidence="7" id="KW-0732">Signal</keyword>
<evidence type="ECO:0000313" key="10">
    <source>
        <dbReference type="Proteomes" id="UP000317977"/>
    </source>
</evidence>
<dbReference type="Pfam" id="PF13899">
    <property type="entry name" value="Thioredoxin_7"/>
    <property type="match status" value="1"/>
</dbReference>
<gene>
    <name evidence="9" type="primary">dsbD_1</name>
    <name evidence="9" type="ORF">Poly59_14000</name>
</gene>
<evidence type="ECO:0000256" key="6">
    <source>
        <dbReference type="SAM" id="Phobius"/>
    </source>
</evidence>
<feature type="transmembrane region" description="Helical" evidence="6">
    <location>
        <begin position="451"/>
        <end position="475"/>
    </location>
</feature>
<keyword evidence="9" id="KW-0560">Oxidoreductase</keyword>
<keyword evidence="5 6" id="KW-0472">Membrane</keyword>
<keyword evidence="2 6" id="KW-0812">Transmembrane</keyword>
<feature type="transmembrane region" description="Helical" evidence="6">
    <location>
        <begin position="648"/>
        <end position="664"/>
    </location>
</feature>
<dbReference type="PANTHER" id="PTHR32234:SF3">
    <property type="entry name" value="SUPPRESSION OF COPPER SENSITIVITY PROTEIN"/>
    <property type="match status" value="1"/>
</dbReference>
<dbReference type="Pfam" id="PF02683">
    <property type="entry name" value="DsbD_TM"/>
    <property type="match status" value="1"/>
</dbReference>
<feature type="transmembrane region" description="Helical" evidence="6">
    <location>
        <begin position="496"/>
        <end position="519"/>
    </location>
</feature>
<evidence type="ECO:0000259" key="8">
    <source>
        <dbReference type="Pfam" id="PF02683"/>
    </source>
</evidence>
<dbReference type="GO" id="GO:0017004">
    <property type="term" value="P:cytochrome complex assembly"/>
    <property type="evidence" value="ECO:0007669"/>
    <property type="project" value="UniProtKB-KW"/>
</dbReference>
<dbReference type="OrthoDB" id="9811036at2"/>
<dbReference type="GO" id="GO:0045454">
    <property type="term" value="P:cell redox homeostasis"/>
    <property type="evidence" value="ECO:0007669"/>
    <property type="project" value="TreeGrafter"/>
</dbReference>
<dbReference type="GO" id="GO:0016020">
    <property type="term" value="C:membrane"/>
    <property type="evidence" value="ECO:0007669"/>
    <property type="project" value="UniProtKB-SubCell"/>
</dbReference>
<reference evidence="9 10" key="1">
    <citation type="submission" date="2019-02" db="EMBL/GenBank/DDBJ databases">
        <title>Deep-cultivation of Planctomycetes and their phenomic and genomic characterization uncovers novel biology.</title>
        <authorList>
            <person name="Wiegand S."/>
            <person name="Jogler M."/>
            <person name="Boedeker C."/>
            <person name="Pinto D."/>
            <person name="Vollmers J."/>
            <person name="Rivas-Marin E."/>
            <person name="Kohn T."/>
            <person name="Peeters S.H."/>
            <person name="Heuer A."/>
            <person name="Rast P."/>
            <person name="Oberbeckmann S."/>
            <person name="Bunk B."/>
            <person name="Jeske O."/>
            <person name="Meyerdierks A."/>
            <person name="Storesund J.E."/>
            <person name="Kallscheuer N."/>
            <person name="Luecker S."/>
            <person name="Lage O.M."/>
            <person name="Pohl T."/>
            <person name="Merkel B.J."/>
            <person name="Hornburger P."/>
            <person name="Mueller R.-W."/>
            <person name="Bruemmer F."/>
            <person name="Labrenz M."/>
            <person name="Spormann A.M."/>
            <person name="Op Den Camp H."/>
            <person name="Overmann J."/>
            <person name="Amann R."/>
            <person name="Jetten M.S.M."/>
            <person name="Mascher T."/>
            <person name="Medema M.H."/>
            <person name="Devos D.P."/>
            <person name="Kaster A.-K."/>
            <person name="Ovreas L."/>
            <person name="Rohde M."/>
            <person name="Galperin M.Y."/>
            <person name="Jogler C."/>
        </authorList>
    </citation>
    <scope>NUCLEOTIDE SEQUENCE [LARGE SCALE GENOMIC DNA]</scope>
    <source>
        <strain evidence="9 10">Poly59</strain>
    </source>
</reference>
<dbReference type="EMBL" id="SJPX01000002">
    <property type="protein sequence ID" value="TWU55104.1"/>
    <property type="molecule type" value="Genomic_DNA"/>
</dbReference>
<evidence type="ECO:0000256" key="3">
    <source>
        <dbReference type="ARBA" id="ARBA00022748"/>
    </source>
</evidence>
<dbReference type="RefSeq" id="WP_146533359.1">
    <property type="nucleotide sequence ID" value="NZ_SJPX01000002.1"/>
</dbReference>
<name>A0A5C6F3E6_9BACT</name>
<evidence type="ECO:0000256" key="5">
    <source>
        <dbReference type="ARBA" id="ARBA00023136"/>
    </source>
</evidence>
<feature type="transmembrane region" description="Helical" evidence="6">
    <location>
        <begin position="699"/>
        <end position="717"/>
    </location>
</feature>
<organism evidence="9 10">
    <name type="scientific">Rubripirellula reticaptiva</name>
    <dbReference type="NCBI Taxonomy" id="2528013"/>
    <lineage>
        <taxon>Bacteria</taxon>
        <taxon>Pseudomonadati</taxon>
        <taxon>Planctomycetota</taxon>
        <taxon>Planctomycetia</taxon>
        <taxon>Pirellulales</taxon>
        <taxon>Pirellulaceae</taxon>
        <taxon>Rubripirellula</taxon>
    </lineage>
</organism>
<evidence type="ECO:0000256" key="2">
    <source>
        <dbReference type="ARBA" id="ARBA00022692"/>
    </source>
</evidence>
<feature type="chain" id="PRO_5022943045" evidence="7">
    <location>
        <begin position="29"/>
        <end position="869"/>
    </location>
</feature>
<accession>A0A5C6F3E6</accession>
<dbReference type="PANTHER" id="PTHR32234">
    <property type="entry name" value="THIOL:DISULFIDE INTERCHANGE PROTEIN DSBD"/>
    <property type="match status" value="1"/>
</dbReference>
<evidence type="ECO:0000313" key="9">
    <source>
        <dbReference type="EMBL" id="TWU55104.1"/>
    </source>
</evidence>
<keyword evidence="4 6" id="KW-1133">Transmembrane helix</keyword>
<dbReference type="EC" id="1.8.1.8" evidence="9"/>
<feature type="signal peptide" evidence="7">
    <location>
        <begin position="1"/>
        <end position="28"/>
    </location>
</feature>
<protein>
    <submittedName>
        <fullName evidence="9">Thiol:disulfide interchange protein DsbD</fullName>
        <ecNumber evidence="9">1.8.1.8</ecNumber>
    </submittedName>
</protein>
<evidence type="ECO:0000256" key="7">
    <source>
        <dbReference type="SAM" id="SignalP"/>
    </source>
</evidence>
<evidence type="ECO:0000256" key="1">
    <source>
        <dbReference type="ARBA" id="ARBA00004141"/>
    </source>
</evidence>
<dbReference type="AlphaFoldDB" id="A0A5C6F3E6"/>
<comment type="caution">
    <text evidence="9">The sequence shown here is derived from an EMBL/GenBank/DDBJ whole genome shotgun (WGS) entry which is preliminary data.</text>
</comment>
<feature type="transmembrane region" description="Helical" evidence="6">
    <location>
        <begin position="670"/>
        <end position="687"/>
    </location>
</feature>
<feature type="transmembrane region" description="Helical" evidence="6">
    <location>
        <begin position="573"/>
        <end position="596"/>
    </location>
</feature>
<feature type="transmembrane region" description="Helical" evidence="6">
    <location>
        <begin position="531"/>
        <end position="552"/>
    </location>
</feature>
<evidence type="ECO:0000256" key="4">
    <source>
        <dbReference type="ARBA" id="ARBA00022989"/>
    </source>
</evidence>
<keyword evidence="10" id="KW-1185">Reference proteome</keyword>
<dbReference type="InterPro" id="IPR036249">
    <property type="entry name" value="Thioredoxin-like_sf"/>
</dbReference>
<dbReference type="Gene3D" id="3.40.30.10">
    <property type="entry name" value="Glutaredoxin"/>
    <property type="match status" value="1"/>
</dbReference>
<dbReference type="Proteomes" id="UP000317977">
    <property type="component" value="Unassembled WGS sequence"/>
</dbReference>
<sequence length="869" mass="92339" precursor="true">MLNRKNTTVTDRLAALFAILMLFGTSFASETTAQDDFGPGSDVFPNFSLGGFGASANVAEPVTLQAKYFVDASGRGMLEVEATIAPTWHVYSTTQKSGGPLRTKIAIKSPSEIKLVGDFVPSVEPSKSISSQYNGLTVEEHEDKVIWSAPLEIPAGFEDSIQVSFNGLACETIDGKCMPVRETLTANYGGPTAEQDTASSTVAMTQVADGATTTANGAQPKNAPEWFRDADYVVQWTATLQPRQVAPGGTAVLTFTAKPDETFHVYRAATDDAESSTNFVLTQKSGLKIGKPSANKPVISKSIVPSLPPVHYYGGEVTWSLPISVPADSPAGVKTIEGLIAYQACTDNSCHRPVALTFSSTLTVGPTTDTAANAVTLASSKSSTALDAAAETKWVDEVAAASVAPAATAPATDDYASVPIAGSVSGGKSNGQPPTLTEINGNPTAATSFPIILFFAFVGGVILNVMPCVLPVVGLKIMGFVSQAGEDRRRVLMLNLVYSAGILAVFGFLAMLAVVFKFGWGQQFTYFPVKLGLTLGLFALALSYLGVWEIPAPGMASNKASQDLQSREGLTGAFSKGVFATILATPCSGPLLGYILGLTLGLSSVETIAIFMTVGLGMSLPYLLIGLQPKLIAWLPKPGNWMETFKEFMAFLFLGTVAFFFAQFQDFQKLPVFVSLIGVWFGCWIIGQVPAWSDLPKRISAWTGGIIAAGLISYAAFTVLVPGPKVLAWEDYSEARLAKYQAEGKTVLLDFSAKWCTNCIYNYEFAINTEETRKLVDKLDAVAMYADYTDFDPAIQQKLEELQSRSIPLLAIYPGRTPNQPIVLRDLLTQQNVLDALAQAGESVEGVATSSYPSTALVSSSHAPASGGQ</sequence>
<dbReference type="SUPFAM" id="SSF52833">
    <property type="entry name" value="Thioredoxin-like"/>
    <property type="match status" value="1"/>
</dbReference>
<keyword evidence="3" id="KW-0201">Cytochrome c-type biogenesis</keyword>
<proteinExistence type="predicted"/>
<dbReference type="GO" id="GO:0047134">
    <property type="term" value="F:protein-disulfide reductase [NAD(P)H] activity"/>
    <property type="evidence" value="ECO:0007669"/>
    <property type="project" value="UniProtKB-EC"/>
</dbReference>
<dbReference type="InterPro" id="IPR003834">
    <property type="entry name" value="Cyt_c_assmbl_TM_dom"/>
</dbReference>
<comment type="subcellular location">
    <subcellularLocation>
        <location evidence="1">Membrane</location>
        <topology evidence="1">Multi-pass membrane protein</topology>
    </subcellularLocation>
</comment>